<evidence type="ECO:0000256" key="7">
    <source>
        <dbReference type="ARBA" id="ARBA00023288"/>
    </source>
</evidence>
<feature type="region of interest" description="Disordered" evidence="11">
    <location>
        <begin position="1"/>
        <end position="46"/>
    </location>
</feature>
<protein>
    <recommendedName>
        <fullName evidence="10">Palmitoyltransferase</fullName>
        <ecNumber evidence="10">2.3.1.225</ecNumber>
    </recommendedName>
</protein>
<dbReference type="GO" id="GO:0005794">
    <property type="term" value="C:Golgi apparatus"/>
    <property type="evidence" value="ECO:0007669"/>
    <property type="project" value="TreeGrafter"/>
</dbReference>
<keyword evidence="2 10" id="KW-0808">Transferase</keyword>
<gene>
    <name evidence="13" type="ORF">KFE25_012133</name>
</gene>
<keyword evidence="6" id="KW-0564">Palmitate</keyword>
<keyword evidence="8 10" id="KW-0012">Acyltransferase</keyword>
<dbReference type="OrthoDB" id="4096362at2759"/>
<evidence type="ECO:0000256" key="6">
    <source>
        <dbReference type="ARBA" id="ARBA00023139"/>
    </source>
</evidence>
<dbReference type="GO" id="GO:0005783">
    <property type="term" value="C:endoplasmic reticulum"/>
    <property type="evidence" value="ECO:0007669"/>
    <property type="project" value="TreeGrafter"/>
</dbReference>
<dbReference type="GO" id="GO:0006612">
    <property type="term" value="P:protein targeting to membrane"/>
    <property type="evidence" value="ECO:0007669"/>
    <property type="project" value="TreeGrafter"/>
</dbReference>
<organism evidence="13 14">
    <name type="scientific">Diacronema lutheri</name>
    <name type="common">Unicellular marine alga</name>
    <name type="synonym">Monochrysis lutheri</name>
    <dbReference type="NCBI Taxonomy" id="2081491"/>
    <lineage>
        <taxon>Eukaryota</taxon>
        <taxon>Haptista</taxon>
        <taxon>Haptophyta</taxon>
        <taxon>Pavlovophyceae</taxon>
        <taxon>Pavlovales</taxon>
        <taxon>Pavlovaceae</taxon>
        <taxon>Diacronema</taxon>
    </lineage>
</organism>
<feature type="compositionally biased region" description="Basic and acidic residues" evidence="11">
    <location>
        <begin position="126"/>
        <end position="138"/>
    </location>
</feature>
<feature type="compositionally biased region" description="Low complexity" evidence="11">
    <location>
        <begin position="82"/>
        <end position="101"/>
    </location>
</feature>
<comment type="domain">
    <text evidence="10">The DHHC domain is required for palmitoyltransferase activity.</text>
</comment>
<dbReference type="Pfam" id="PF01529">
    <property type="entry name" value="DHHC"/>
    <property type="match status" value="1"/>
</dbReference>
<evidence type="ECO:0000256" key="11">
    <source>
        <dbReference type="SAM" id="MobiDB-lite"/>
    </source>
</evidence>
<dbReference type="PANTHER" id="PTHR22883:SF43">
    <property type="entry name" value="PALMITOYLTRANSFERASE APP"/>
    <property type="match status" value="1"/>
</dbReference>
<comment type="catalytic activity">
    <reaction evidence="9 10">
        <text>L-cysteinyl-[protein] + hexadecanoyl-CoA = S-hexadecanoyl-L-cysteinyl-[protein] + CoA</text>
        <dbReference type="Rhea" id="RHEA:36683"/>
        <dbReference type="Rhea" id="RHEA-COMP:10131"/>
        <dbReference type="Rhea" id="RHEA-COMP:11032"/>
        <dbReference type="ChEBI" id="CHEBI:29950"/>
        <dbReference type="ChEBI" id="CHEBI:57287"/>
        <dbReference type="ChEBI" id="CHEBI:57379"/>
        <dbReference type="ChEBI" id="CHEBI:74151"/>
        <dbReference type="EC" id="2.3.1.225"/>
    </reaction>
</comment>
<keyword evidence="3 10" id="KW-0812">Transmembrane</keyword>
<keyword evidence="5 10" id="KW-0472">Membrane</keyword>
<sequence>MAGGEPAGLAAGRPVPTNVPTGDALLTEPLTQSASHAAAPGESSLATRAALERVGPAAGVAPSGAGAGVAQDGTQRAGAPIAEASVAFEPASEPSAAPGAEAEAEPEPSAEFVPMSAISSDDDYDEARRAARRGEADLLPRSPQLAPELATDAGARSPSYKTWPGKNRFYCGGRVMTGPKEDDHLKMGTWAAMLLPVALFMGAAGADLLLELRPLFYALCVLVFLDISLLVATSYSDPGIIPRQPHARPEKGNHFRSYDVGGTRVTELWCTTCSLYRPPGCSHCRDCDNCVRDWDHHCPFVGNCIGRRNYGYFYCYLVSISASAATMSWACVVVSTGPEWERHFSPTRIATMAVAAILLFALAVSLVIGCFTVFHASLILANVTTKEWCKKKERSALRDDNRVHRVFYACCEPSEVTFTELVPKNLVGNYAELL</sequence>
<dbReference type="PROSITE" id="PS50216">
    <property type="entry name" value="DHHC"/>
    <property type="match status" value="1"/>
</dbReference>
<evidence type="ECO:0000259" key="12">
    <source>
        <dbReference type="Pfam" id="PF01529"/>
    </source>
</evidence>
<evidence type="ECO:0000256" key="1">
    <source>
        <dbReference type="ARBA" id="ARBA00004127"/>
    </source>
</evidence>
<dbReference type="OMA" id="FTSCENT"/>
<feature type="transmembrane region" description="Helical" evidence="10">
    <location>
        <begin position="313"/>
        <end position="337"/>
    </location>
</feature>
<evidence type="ECO:0000256" key="10">
    <source>
        <dbReference type="RuleBase" id="RU079119"/>
    </source>
</evidence>
<evidence type="ECO:0000313" key="13">
    <source>
        <dbReference type="EMBL" id="KAG8462313.1"/>
    </source>
</evidence>
<dbReference type="InterPro" id="IPR039859">
    <property type="entry name" value="PFA4/ZDH16/20/ERF2-like"/>
</dbReference>
<comment type="caution">
    <text evidence="13">The sequence shown here is derived from an EMBL/GenBank/DDBJ whole genome shotgun (WGS) entry which is preliminary data.</text>
</comment>
<proteinExistence type="inferred from homology"/>
<dbReference type="EC" id="2.3.1.225" evidence="10"/>
<evidence type="ECO:0000256" key="3">
    <source>
        <dbReference type="ARBA" id="ARBA00022692"/>
    </source>
</evidence>
<name>A0A8J5XEC4_DIALT</name>
<keyword evidence="7" id="KW-0449">Lipoprotein</keyword>
<keyword evidence="14" id="KW-1185">Reference proteome</keyword>
<feature type="transmembrane region" description="Helical" evidence="10">
    <location>
        <begin position="190"/>
        <end position="210"/>
    </location>
</feature>
<evidence type="ECO:0000256" key="2">
    <source>
        <dbReference type="ARBA" id="ARBA00022679"/>
    </source>
</evidence>
<evidence type="ECO:0000256" key="8">
    <source>
        <dbReference type="ARBA" id="ARBA00023315"/>
    </source>
</evidence>
<feature type="transmembrane region" description="Helical" evidence="10">
    <location>
        <begin position="216"/>
        <end position="235"/>
    </location>
</feature>
<feature type="transmembrane region" description="Helical" evidence="10">
    <location>
        <begin position="349"/>
        <end position="381"/>
    </location>
</feature>
<accession>A0A8J5XEC4</accession>
<comment type="subcellular location">
    <subcellularLocation>
        <location evidence="1">Endomembrane system</location>
        <topology evidence="1">Multi-pass membrane protein</topology>
    </subcellularLocation>
</comment>
<evidence type="ECO:0000256" key="5">
    <source>
        <dbReference type="ARBA" id="ARBA00023136"/>
    </source>
</evidence>
<dbReference type="AlphaFoldDB" id="A0A8J5XEC4"/>
<dbReference type="EMBL" id="JAGTXO010000021">
    <property type="protein sequence ID" value="KAG8462313.1"/>
    <property type="molecule type" value="Genomic_DNA"/>
</dbReference>
<dbReference type="PANTHER" id="PTHR22883">
    <property type="entry name" value="ZINC FINGER DHHC DOMAIN CONTAINING PROTEIN"/>
    <property type="match status" value="1"/>
</dbReference>
<dbReference type="InterPro" id="IPR001594">
    <property type="entry name" value="Palmitoyltrfase_DHHC"/>
</dbReference>
<dbReference type="GO" id="GO:0019706">
    <property type="term" value="F:protein-cysteine S-palmitoyltransferase activity"/>
    <property type="evidence" value="ECO:0007669"/>
    <property type="project" value="UniProtKB-EC"/>
</dbReference>
<keyword evidence="4 10" id="KW-1133">Transmembrane helix</keyword>
<reference evidence="13" key="1">
    <citation type="submission" date="2021-05" db="EMBL/GenBank/DDBJ databases">
        <title>The genome of the haptophyte Pavlova lutheri (Diacronema luteri, Pavlovales) - a model for lipid biosynthesis in eukaryotic algae.</title>
        <authorList>
            <person name="Hulatt C.J."/>
            <person name="Posewitz M.C."/>
        </authorList>
    </citation>
    <scope>NUCLEOTIDE SEQUENCE</scope>
    <source>
        <strain evidence="13">NIVA-4/92</strain>
    </source>
</reference>
<feature type="compositionally biased region" description="Low complexity" evidence="11">
    <location>
        <begin position="58"/>
        <end position="70"/>
    </location>
</feature>
<feature type="domain" description="Palmitoyltransferase DHHC" evidence="12">
    <location>
        <begin position="267"/>
        <end position="392"/>
    </location>
</feature>
<feature type="region of interest" description="Disordered" evidence="11">
    <location>
        <begin position="58"/>
        <end position="159"/>
    </location>
</feature>
<comment type="similarity">
    <text evidence="10">Belongs to the DHHC palmitoyltransferase family.</text>
</comment>
<evidence type="ECO:0000313" key="14">
    <source>
        <dbReference type="Proteomes" id="UP000751190"/>
    </source>
</evidence>
<dbReference type="Proteomes" id="UP000751190">
    <property type="component" value="Unassembled WGS sequence"/>
</dbReference>
<evidence type="ECO:0000256" key="4">
    <source>
        <dbReference type="ARBA" id="ARBA00022989"/>
    </source>
</evidence>
<evidence type="ECO:0000256" key="9">
    <source>
        <dbReference type="ARBA" id="ARBA00048048"/>
    </source>
</evidence>